<dbReference type="InterPro" id="IPR010998">
    <property type="entry name" value="Integrase_recombinase_N"/>
</dbReference>
<dbReference type="Gene3D" id="1.10.150.130">
    <property type="match status" value="1"/>
</dbReference>
<organism evidence="3 4">
    <name type="scientific">Phytophthora nicotianae P1976</name>
    <dbReference type="NCBI Taxonomy" id="1317066"/>
    <lineage>
        <taxon>Eukaryota</taxon>
        <taxon>Sar</taxon>
        <taxon>Stramenopiles</taxon>
        <taxon>Oomycota</taxon>
        <taxon>Peronosporomycetes</taxon>
        <taxon>Peronosporales</taxon>
        <taxon>Peronosporaceae</taxon>
        <taxon>Phytophthora</taxon>
    </lineage>
</organism>
<keyword evidence="1" id="KW-0238">DNA-binding</keyword>
<protein>
    <recommendedName>
        <fullName evidence="2">Core-binding (CB) domain-containing protein</fullName>
    </recommendedName>
</protein>
<accession>A0A081B4G2</accession>
<comment type="caution">
    <text evidence="3">The sequence shown here is derived from an EMBL/GenBank/DDBJ whole genome shotgun (WGS) entry which is preliminary data.</text>
</comment>
<dbReference type="InterPro" id="IPR013762">
    <property type="entry name" value="Integrase-like_cat_sf"/>
</dbReference>
<dbReference type="InterPro" id="IPR044068">
    <property type="entry name" value="CB"/>
</dbReference>
<dbReference type="Gene3D" id="1.10.443.10">
    <property type="entry name" value="Intergrase catalytic core"/>
    <property type="match status" value="1"/>
</dbReference>
<dbReference type="PROSITE" id="PS51900">
    <property type="entry name" value="CB"/>
    <property type="match status" value="1"/>
</dbReference>
<evidence type="ECO:0000313" key="3">
    <source>
        <dbReference type="EMBL" id="ETO86023.1"/>
    </source>
</evidence>
<reference evidence="3 4" key="1">
    <citation type="submission" date="2013-11" db="EMBL/GenBank/DDBJ databases">
        <title>The Genome Sequence of Phytophthora parasitica P1976.</title>
        <authorList>
            <consortium name="The Broad Institute Genomics Platform"/>
            <person name="Russ C."/>
            <person name="Tyler B."/>
            <person name="Panabieres F."/>
            <person name="Shan W."/>
            <person name="Tripathy S."/>
            <person name="Grunwald N."/>
            <person name="Machado M."/>
            <person name="Johnson C.S."/>
            <person name="Walker B."/>
            <person name="Young S."/>
            <person name="Zeng Q."/>
            <person name="Gargeya S."/>
            <person name="Fitzgerald M."/>
            <person name="Haas B."/>
            <person name="Abouelleil A."/>
            <person name="Allen A.W."/>
            <person name="Alvarado L."/>
            <person name="Arachchi H.M."/>
            <person name="Berlin A.M."/>
            <person name="Chapman S.B."/>
            <person name="Gainer-Dewar J."/>
            <person name="Goldberg J."/>
            <person name="Griggs A."/>
            <person name="Gujja S."/>
            <person name="Hansen M."/>
            <person name="Howarth C."/>
            <person name="Imamovic A."/>
            <person name="Ireland A."/>
            <person name="Larimer J."/>
            <person name="McCowan C."/>
            <person name="Murphy C."/>
            <person name="Pearson M."/>
            <person name="Poon T.W."/>
            <person name="Priest M."/>
            <person name="Roberts A."/>
            <person name="Saif S."/>
            <person name="Shea T."/>
            <person name="Sisk P."/>
            <person name="Sykes S."/>
            <person name="Wortman J."/>
            <person name="Nusbaum C."/>
            <person name="Birren B."/>
        </authorList>
    </citation>
    <scope>NUCLEOTIDE SEQUENCE [LARGE SCALE GENOMIC DNA]</scope>
    <source>
        <strain evidence="3 4">P1976</strain>
    </source>
</reference>
<dbReference type="GO" id="GO:0006310">
    <property type="term" value="P:DNA recombination"/>
    <property type="evidence" value="ECO:0007669"/>
    <property type="project" value="InterPro"/>
</dbReference>
<evidence type="ECO:0000313" key="4">
    <source>
        <dbReference type="Proteomes" id="UP000028582"/>
    </source>
</evidence>
<gene>
    <name evidence="3" type="ORF">F444_00415</name>
</gene>
<dbReference type="GO" id="GO:0003677">
    <property type="term" value="F:DNA binding"/>
    <property type="evidence" value="ECO:0007669"/>
    <property type="project" value="UniProtKB-KW"/>
</dbReference>
<dbReference type="Proteomes" id="UP000028582">
    <property type="component" value="Unassembled WGS sequence"/>
</dbReference>
<dbReference type="EMBL" id="ANJA01000097">
    <property type="protein sequence ID" value="ETO86023.1"/>
    <property type="molecule type" value="Genomic_DNA"/>
</dbReference>
<sequence length="478" mass="53020">MNICGATKCLTVSEEDMSSSDHDAATVDASMEDAARQTGIRRNLSGDQVRSACTSANTKKANQSYLKGISTWIHASQPSPDTFFCEDGSLNLAMLSPQHFEDFLLYKINEGKLKVSTLSGYRSSIKDVYRQKRLDLPSEYLDDLKILYQGLKRVEAEDDQSGRSRRPGKEPLSYSLYTQLAKLTLALEDNGFLHLFLLTQWNLMCRSVSVETLHLTHLHCADDSVGCVLHKTKTNQEGSGPKDPRHIYANPLQPSCCWMLALGLYLASNPTLVHGKLFPGSIQKSRFSKTISSLLQDMTGKKVYGTHSIRKGVATFASSGSTGGPSIVSVCLRCGSSLGEMQDRYFRYESAGDQYLGRVVAGLPQNSSHFGELPPHFDDPLDDFVRKCTRNMFRVMAGDAHIAPVFQLCLASIAAHATFLRENLKSKHAVFMSYVFRNSDVLDQLTTLLNTGESTWMRPTGSLRTLNSIDSMLKLARR</sequence>
<name>A0A081B4G2_PHYNI</name>
<dbReference type="AlphaFoldDB" id="A0A081B4G2"/>
<feature type="domain" description="Core-binding (CB)" evidence="2">
    <location>
        <begin position="44"/>
        <end position="133"/>
    </location>
</feature>
<evidence type="ECO:0000259" key="2">
    <source>
        <dbReference type="PROSITE" id="PS51900"/>
    </source>
</evidence>
<evidence type="ECO:0000256" key="1">
    <source>
        <dbReference type="ARBA" id="ARBA00023125"/>
    </source>
</evidence>
<proteinExistence type="predicted"/>
<dbReference type="GO" id="GO:0015074">
    <property type="term" value="P:DNA integration"/>
    <property type="evidence" value="ECO:0007669"/>
    <property type="project" value="InterPro"/>
</dbReference>